<feature type="compositionally biased region" description="Polar residues" evidence="1">
    <location>
        <begin position="1059"/>
        <end position="1071"/>
    </location>
</feature>
<evidence type="ECO:0000313" key="3">
    <source>
        <dbReference type="Proteomes" id="UP001150941"/>
    </source>
</evidence>
<keyword evidence="3" id="KW-1185">Reference proteome</keyword>
<dbReference type="GeneID" id="83203988"/>
<evidence type="ECO:0000313" key="2">
    <source>
        <dbReference type="EMBL" id="KAJ5226164.1"/>
    </source>
</evidence>
<feature type="compositionally biased region" description="Polar residues" evidence="1">
    <location>
        <begin position="1143"/>
        <end position="1169"/>
    </location>
</feature>
<comment type="caution">
    <text evidence="2">The sequence shown here is derived from an EMBL/GenBank/DDBJ whole genome shotgun (WGS) entry which is preliminary data.</text>
</comment>
<feature type="compositionally biased region" description="Basic and acidic residues" evidence="1">
    <location>
        <begin position="82"/>
        <end position="101"/>
    </location>
</feature>
<dbReference type="Proteomes" id="UP001150941">
    <property type="component" value="Unassembled WGS sequence"/>
</dbReference>
<feature type="region of interest" description="Disordered" evidence="1">
    <location>
        <begin position="490"/>
        <end position="534"/>
    </location>
</feature>
<reference evidence="2" key="1">
    <citation type="submission" date="2022-11" db="EMBL/GenBank/DDBJ databases">
        <authorList>
            <person name="Petersen C."/>
        </authorList>
    </citation>
    <scope>NUCLEOTIDE SEQUENCE</scope>
    <source>
        <strain evidence="2">IBT 19713</strain>
    </source>
</reference>
<organism evidence="2 3">
    <name type="scientific">Penicillium chermesinum</name>
    <dbReference type="NCBI Taxonomy" id="63820"/>
    <lineage>
        <taxon>Eukaryota</taxon>
        <taxon>Fungi</taxon>
        <taxon>Dikarya</taxon>
        <taxon>Ascomycota</taxon>
        <taxon>Pezizomycotina</taxon>
        <taxon>Eurotiomycetes</taxon>
        <taxon>Eurotiomycetidae</taxon>
        <taxon>Eurotiales</taxon>
        <taxon>Aspergillaceae</taxon>
        <taxon>Penicillium</taxon>
    </lineage>
</organism>
<feature type="compositionally biased region" description="Basic residues" evidence="1">
    <location>
        <begin position="303"/>
        <end position="323"/>
    </location>
</feature>
<feature type="compositionally biased region" description="Low complexity" evidence="1">
    <location>
        <begin position="199"/>
        <end position="216"/>
    </location>
</feature>
<name>A0A9W9NWY0_9EURO</name>
<accession>A0A9W9NWY0</accession>
<proteinExistence type="predicted"/>
<feature type="compositionally biased region" description="Low complexity" evidence="1">
    <location>
        <begin position="293"/>
        <end position="302"/>
    </location>
</feature>
<sequence length="1290" mass="141816">MVSPANTFSDLRKTKEPHRPPPLNLKSESKRSGRAKVKAVRGSVSGPSIQPSHSVAHRPTSAAGTAGASCRTLKASGPKPHKWVDMDLSKSRPRQHADGRDVSPQGSLRTIIDLDSPAGSDDESDISPLSDDRPPVNSNKVLARFFPELQNNFVLPAADAADQKLMPLKGHSRLESEIHARVHSLYQGDTSGHGDSADNGYGSSNRNYRSSDNSINGGHDDNHSVRSRSQGPRMNSVQPPRSISGSTKTSMQDLRNKPLPLAPVMEPGRSHERPRTQRSSSRCPDCADRSRSNGRSQQSSSRSHQKCAKHSEHRSHRQNHHPHHWSEQGSNRGNPRITHASTWQAGHETDYPRSGEHRLGKRTLLVLDGPLQISRSNGGDLVANRPAPQPAGKPYSSSIHSSNHSGSNLLAIDTSKKDSPHRASSTRSPRDLASLKKGHKYAKSKDSDESIKDGKVPKSRDESKGFWGKAAKSEDKKNFRTSFSLSMATFHRKQGSQNESHSRRLSILSSRSETSVDPTADKPSPTAEPPTRLSRHLSISESNLENMSPSSPKREDLLLQLPRLQTHDLGLGNLLDQFAPSLTSTYETAPAASTEPSEDTSSQPPTPTARPAPPASAGSEAREVIIAELDDGKRGTVIRVDEPGQSYDGVPVPKMRMVSSVADEKIVIANHRSRGSQAFVSTAKASSVFLPPEQVYELAAAPTSPRGSIHELTGDSRPRFRVNFPIEETKDVIVELLMERIPSLDDLFNLALVNRRFYRVFKQRELTYIKMALYKMSRPAWELREMSPPWNLEWQLTINPDSQVPEYDPTLYLDRYARDIFTLAQLKSMILVRCAPFLRRDTVRGLAGLDDDRAEEVDNAFWRIWTFCRIFGNGKGRENDLEGQVDWLRGGPKARFAQTSDSTMPGPFHTNGVLFEPPEGFAKGNHGGLTPKELYDMTEIWTCLGVLVQPLHGKCIEARRVGIFDGIDVPENDPVREETVLEEWTSYILTLGMSAVLAISPFTPNQTPATILERAKAVGLTKWHLTEAGTTRSSFLKEAVSRVYADQDRGIPAVAGIGSPTSPSELPSQETPTREEDRERQAGFSHEIRARRHLGNPTDVHSGFGAERPMSEFSTILSNLEGIVNNHTNAHPVPPVPPLAYDRSSNSTASPAAPGTPNQNVTTEPSVPSESIVASEPEPPSVNPVSSRSPPPPTQTVAPPPMHPQVLDPVDRAIARMVGELGFYEDDVKWALKITDTGEGIDVEAAEQLLKQEKKKADRNPFITRGQGKNSLLLSVMKQQGAQDSGWRWA</sequence>
<gene>
    <name evidence="2" type="ORF">N7468_007389</name>
</gene>
<feature type="compositionally biased region" description="Basic and acidic residues" evidence="1">
    <location>
        <begin position="1072"/>
        <end position="1081"/>
    </location>
</feature>
<dbReference type="OrthoDB" id="5376710at2759"/>
<protein>
    <recommendedName>
        <fullName evidence="4">F-box domain-containing protein</fullName>
    </recommendedName>
</protein>
<feature type="region of interest" description="Disordered" evidence="1">
    <location>
        <begin position="586"/>
        <end position="620"/>
    </location>
</feature>
<feature type="compositionally biased region" description="Polar residues" evidence="1">
    <location>
        <begin position="327"/>
        <end position="338"/>
    </location>
</feature>
<feature type="compositionally biased region" description="Basic and acidic residues" evidence="1">
    <location>
        <begin position="10"/>
        <end position="19"/>
    </location>
</feature>
<evidence type="ECO:0008006" key="4">
    <source>
        <dbReference type="Google" id="ProtNLM"/>
    </source>
</evidence>
<feature type="compositionally biased region" description="Pro residues" evidence="1">
    <location>
        <begin position="604"/>
        <end position="614"/>
    </location>
</feature>
<evidence type="ECO:0000256" key="1">
    <source>
        <dbReference type="SAM" id="MobiDB-lite"/>
    </source>
</evidence>
<dbReference type="EMBL" id="JAPQKS010000005">
    <property type="protein sequence ID" value="KAJ5226164.1"/>
    <property type="molecule type" value="Genomic_DNA"/>
</dbReference>
<feature type="compositionally biased region" description="Low complexity" evidence="1">
    <location>
        <begin position="505"/>
        <end position="515"/>
    </location>
</feature>
<reference evidence="2" key="2">
    <citation type="journal article" date="2023" name="IMA Fungus">
        <title>Comparative genomic study of the Penicillium genus elucidates a diverse pangenome and 15 lateral gene transfer events.</title>
        <authorList>
            <person name="Petersen C."/>
            <person name="Sorensen T."/>
            <person name="Nielsen M.R."/>
            <person name="Sondergaard T.E."/>
            <person name="Sorensen J.L."/>
            <person name="Fitzpatrick D.A."/>
            <person name="Frisvad J.C."/>
            <person name="Nielsen K.L."/>
        </authorList>
    </citation>
    <scope>NUCLEOTIDE SEQUENCE</scope>
    <source>
        <strain evidence="2">IBT 19713</strain>
    </source>
</reference>
<feature type="region of interest" description="Disordered" evidence="1">
    <location>
        <begin position="1"/>
        <end position="136"/>
    </location>
</feature>
<feature type="compositionally biased region" description="Polar residues" evidence="1">
    <location>
        <begin position="227"/>
        <end position="253"/>
    </location>
</feature>
<feature type="compositionally biased region" description="Low complexity" evidence="1">
    <location>
        <begin position="396"/>
        <end position="408"/>
    </location>
</feature>
<feature type="region of interest" description="Disordered" evidence="1">
    <location>
        <begin position="1128"/>
        <end position="1206"/>
    </location>
</feature>
<feature type="region of interest" description="Disordered" evidence="1">
    <location>
        <begin position="186"/>
        <end position="338"/>
    </location>
</feature>
<feature type="compositionally biased region" description="Pro residues" evidence="1">
    <location>
        <begin position="1189"/>
        <end position="1203"/>
    </location>
</feature>
<feature type="region of interest" description="Disordered" evidence="1">
    <location>
        <begin position="1051"/>
        <end position="1105"/>
    </location>
</feature>
<dbReference type="RefSeq" id="XP_058329575.1">
    <property type="nucleotide sequence ID" value="XM_058476685.1"/>
</dbReference>
<feature type="region of interest" description="Disordered" evidence="1">
    <location>
        <begin position="376"/>
        <end position="472"/>
    </location>
</feature>
<feature type="compositionally biased region" description="Basic and acidic residues" evidence="1">
    <location>
        <begin position="443"/>
        <end position="464"/>
    </location>
</feature>